<keyword evidence="2" id="KW-0472">Membrane</keyword>
<dbReference type="EMBL" id="SIHI01000001">
    <property type="protein sequence ID" value="TWT57419.1"/>
    <property type="molecule type" value="Genomic_DNA"/>
</dbReference>
<keyword evidence="2" id="KW-0812">Transmembrane</keyword>
<accession>A0A5C5X4A8</accession>
<protein>
    <recommendedName>
        <fullName evidence="5">DUF983 domain-containing protein</fullName>
    </recommendedName>
</protein>
<keyword evidence="2" id="KW-1133">Transmembrane helix</keyword>
<evidence type="ECO:0000256" key="2">
    <source>
        <dbReference type="SAM" id="Phobius"/>
    </source>
</evidence>
<name>A0A5C5X4A8_9PLAN</name>
<feature type="region of interest" description="Disordered" evidence="1">
    <location>
        <begin position="1"/>
        <end position="24"/>
    </location>
</feature>
<dbReference type="AlphaFoldDB" id="A0A5C5X4A8"/>
<dbReference type="InterPro" id="IPR009325">
    <property type="entry name" value="DUF983"/>
</dbReference>
<keyword evidence="4" id="KW-1185">Reference proteome</keyword>
<organism evidence="3 4">
    <name type="scientific">Thalassoglobus neptunius</name>
    <dbReference type="NCBI Taxonomy" id="1938619"/>
    <lineage>
        <taxon>Bacteria</taxon>
        <taxon>Pseudomonadati</taxon>
        <taxon>Planctomycetota</taxon>
        <taxon>Planctomycetia</taxon>
        <taxon>Planctomycetales</taxon>
        <taxon>Planctomycetaceae</taxon>
        <taxon>Thalassoglobus</taxon>
    </lineage>
</organism>
<reference evidence="3 4" key="1">
    <citation type="submission" date="2019-02" db="EMBL/GenBank/DDBJ databases">
        <title>Deep-cultivation of Planctomycetes and their phenomic and genomic characterization uncovers novel biology.</title>
        <authorList>
            <person name="Wiegand S."/>
            <person name="Jogler M."/>
            <person name="Boedeker C."/>
            <person name="Pinto D."/>
            <person name="Vollmers J."/>
            <person name="Rivas-Marin E."/>
            <person name="Kohn T."/>
            <person name="Peeters S.H."/>
            <person name="Heuer A."/>
            <person name="Rast P."/>
            <person name="Oberbeckmann S."/>
            <person name="Bunk B."/>
            <person name="Jeske O."/>
            <person name="Meyerdierks A."/>
            <person name="Storesund J.E."/>
            <person name="Kallscheuer N."/>
            <person name="Luecker S."/>
            <person name="Lage O.M."/>
            <person name="Pohl T."/>
            <person name="Merkel B.J."/>
            <person name="Hornburger P."/>
            <person name="Mueller R.-W."/>
            <person name="Bruemmer F."/>
            <person name="Labrenz M."/>
            <person name="Spormann A.M."/>
            <person name="Op Den Camp H."/>
            <person name="Overmann J."/>
            <person name="Amann R."/>
            <person name="Jetten M.S.M."/>
            <person name="Mascher T."/>
            <person name="Medema M.H."/>
            <person name="Devos D.P."/>
            <person name="Kaster A.-K."/>
            <person name="Ovreas L."/>
            <person name="Rohde M."/>
            <person name="Galperin M.Y."/>
            <person name="Jogler C."/>
        </authorList>
    </citation>
    <scope>NUCLEOTIDE SEQUENCE [LARGE SCALE GENOMIC DNA]</scope>
    <source>
        <strain evidence="3 4">KOR42</strain>
    </source>
</reference>
<evidence type="ECO:0000256" key="1">
    <source>
        <dbReference type="SAM" id="MobiDB-lite"/>
    </source>
</evidence>
<dbReference type="RefSeq" id="WP_197440829.1">
    <property type="nucleotide sequence ID" value="NZ_SIHI01000001.1"/>
</dbReference>
<gene>
    <name evidence="3" type="ORF">KOR42_07800</name>
</gene>
<evidence type="ECO:0000313" key="4">
    <source>
        <dbReference type="Proteomes" id="UP000317243"/>
    </source>
</evidence>
<proteinExistence type="predicted"/>
<dbReference type="Pfam" id="PF06170">
    <property type="entry name" value="DUF983"/>
    <property type="match status" value="1"/>
</dbReference>
<evidence type="ECO:0000313" key="3">
    <source>
        <dbReference type="EMBL" id="TWT57419.1"/>
    </source>
</evidence>
<comment type="caution">
    <text evidence="3">The sequence shown here is derived from an EMBL/GenBank/DDBJ whole genome shotgun (WGS) entry which is preliminary data.</text>
</comment>
<feature type="transmembrane region" description="Helical" evidence="2">
    <location>
        <begin position="107"/>
        <end position="124"/>
    </location>
</feature>
<feature type="transmembrane region" description="Helical" evidence="2">
    <location>
        <begin position="80"/>
        <end position="101"/>
    </location>
</feature>
<evidence type="ECO:0008006" key="5">
    <source>
        <dbReference type="Google" id="ProtNLM"/>
    </source>
</evidence>
<dbReference type="Proteomes" id="UP000317243">
    <property type="component" value="Unassembled WGS sequence"/>
</dbReference>
<sequence>MNQPTQPQQPEGDVPDGQQADQSKWPRPQFETLIWRGVRLRCPRCGEGKLFEGFIRMPERCSNCNLRIQREAGFYLGSTYINYGVTAVLMTATFLFLRLFMNIPAKTMIWPLFGFCIIFPVLIFRQARAIWLALDCQFDQSILNEE</sequence>